<evidence type="ECO:0000256" key="3">
    <source>
        <dbReference type="ARBA" id="ARBA00023277"/>
    </source>
</evidence>
<dbReference type="PANTHER" id="PTHR42715:SF10">
    <property type="entry name" value="BETA-GLUCOSIDASE"/>
    <property type="match status" value="1"/>
</dbReference>
<keyword evidence="4 8" id="KW-0326">Glycosidase</keyword>
<dbReference type="SUPFAM" id="SSF51445">
    <property type="entry name" value="(Trans)glycosidases"/>
    <property type="match status" value="1"/>
</dbReference>
<evidence type="ECO:0000256" key="1">
    <source>
        <dbReference type="ARBA" id="ARBA00005336"/>
    </source>
</evidence>
<keyword evidence="3" id="KW-0119">Carbohydrate metabolism</keyword>
<evidence type="ECO:0000256" key="5">
    <source>
        <dbReference type="ARBA" id="ARBA00031448"/>
    </source>
</evidence>
<dbReference type="InterPro" id="IPR036962">
    <property type="entry name" value="Glyco_hydro_3_N_sf"/>
</dbReference>
<dbReference type="InterPro" id="IPR013783">
    <property type="entry name" value="Ig-like_fold"/>
</dbReference>
<dbReference type="SUPFAM" id="SSF63829">
    <property type="entry name" value="Calcium-dependent phosphotriesterase"/>
    <property type="match status" value="1"/>
</dbReference>
<dbReference type="RefSeq" id="WP_089412447.1">
    <property type="nucleotide sequence ID" value="NZ_FZQA01000004.1"/>
</dbReference>
<dbReference type="PROSITE" id="PS00775">
    <property type="entry name" value="GLYCOSYL_HYDROL_F3"/>
    <property type="match status" value="1"/>
</dbReference>
<dbReference type="EMBL" id="FZQA01000004">
    <property type="protein sequence ID" value="SNT74066.1"/>
    <property type="molecule type" value="Genomic_DNA"/>
</dbReference>
<dbReference type="SMART" id="SM01217">
    <property type="entry name" value="Fn3_like"/>
    <property type="match status" value="1"/>
</dbReference>
<dbReference type="PRINTS" id="PR00133">
    <property type="entry name" value="GLHYDRLASE3"/>
</dbReference>
<organism evidence="10 11">
    <name type="scientific">Amphiplicatus metriothermophilus</name>
    <dbReference type="NCBI Taxonomy" id="1519374"/>
    <lineage>
        <taxon>Bacteria</taxon>
        <taxon>Pseudomonadati</taxon>
        <taxon>Pseudomonadota</taxon>
        <taxon>Alphaproteobacteria</taxon>
        <taxon>Parvularculales</taxon>
        <taxon>Parvularculaceae</taxon>
        <taxon>Amphiplicatus</taxon>
    </lineage>
</organism>
<evidence type="ECO:0000256" key="8">
    <source>
        <dbReference type="RuleBase" id="RU361161"/>
    </source>
</evidence>
<dbReference type="Gene3D" id="3.40.50.1700">
    <property type="entry name" value="Glycoside hydrolase family 3 C-terminal domain"/>
    <property type="match status" value="1"/>
</dbReference>
<evidence type="ECO:0000313" key="10">
    <source>
        <dbReference type="EMBL" id="SNT74066.1"/>
    </source>
</evidence>
<dbReference type="Pfam" id="PF08450">
    <property type="entry name" value="SGL"/>
    <property type="match status" value="1"/>
</dbReference>
<dbReference type="InterPro" id="IPR019800">
    <property type="entry name" value="Glyco_hydro_3_AS"/>
</dbReference>
<dbReference type="InterPro" id="IPR002772">
    <property type="entry name" value="Glyco_hydro_3_C"/>
</dbReference>
<evidence type="ECO:0000256" key="7">
    <source>
        <dbReference type="ARBA" id="ARBA00032594"/>
    </source>
</evidence>
<evidence type="ECO:0000256" key="6">
    <source>
        <dbReference type="ARBA" id="ARBA00032194"/>
    </source>
</evidence>
<dbReference type="SUPFAM" id="SSF52279">
    <property type="entry name" value="Beta-D-glucan exohydrolase, C-terminal domain"/>
    <property type="match status" value="1"/>
</dbReference>
<sequence length="1091" mass="116339">MGKTGDAPAGPPARGRSWAAGFARLICALVVAQAFVFHHVARAAPSDSALQALVERMTLREKLGQLNQIAGGRSKALNSRIDEAELERIRRGEAGSYLHVAGAEFLKDLQKAAVEDSPHGVPLLFAMDVVHGYRTIFPAPIAMASSFDPEIVRKAARVAAVEASAAGLHWTFAPMIDIARDPRWGRIVEGAGADPYLGSVMAAAQVEGYQNGDLAAPDTIMATAKHFGAYGAAEGGRDYDSADISARTLHEVYLPPFYAAAKAGAGAMMTAFNDIAGAPTTANRALVRDLLKGEWGFEGVVVSDWNAVAELIEHGVAPDRPAAGALALDAGVDVDMMSGVFADDLEEAIRRDPALASRLDEAVLRVLKAKRALGLFDRPYQYHDGAREQVFLSAEHRAVAREAARKSIVLLKNEGGLLPLTDGFSRVAVVGALAEDALSQLASWRAQGDPSDVIDFVQALRDRLANAKIEYEPGADARTIDRDGVRKAVRAARRADLVILVVGEDYDLSGEARSRSSVELPAPQQELADAVLALDKPTVVILANGRPLAVESVVERADAVLESWFLGVEAGPALVDILTGAPPPGGKLPAAFPRRTGQTPVIYDHRNTGRPADPDPGKDTTRYLDLPITPLFPFGHGLSYAPFDYSGLEVSKRSIGARDEVEVRFTLSNAGAHVAEEVAQLYIRDPVASVARPVKQLRGFRRVRLAPGEAAQIVFTLAPAQFAFYDDEGRWTVEPGAVELMIGSSSADIRLRETIEITETAHFATPAPAIATRVETRTTGGEAGRVRRLAPEIDALVPPGAKLEILGSGFQWAEGPVWIEEERALYFTDVPKNRMYRWTAERGVELFLEPSGGAGEDASAMREPGANGLARDPERSSALLLGDHGARAITRLDRKTLRREIVVGRFEGARFNSPNDLVVAKDGVIYFTDPPYGLRGLNAAPEKELAVNGVYALHPDGRLERIIDALTFPNGVALSPDESTLYVSNSDPDHPVIMAYDRAPDGGIANSRVFFDARALQGEDAPGLPDGMAVAPGGALFATGPGGVLVLSPEGALLGVVETGLPIANCALDGDGAYLYLTSQSLLARIAVNAR</sequence>
<comment type="similarity">
    <text evidence="1 8">Belongs to the glycosyl hydrolase 3 family.</text>
</comment>
<dbReference type="InterPro" id="IPR036881">
    <property type="entry name" value="Glyco_hydro_3_C_sf"/>
</dbReference>
<dbReference type="PANTHER" id="PTHR42715">
    <property type="entry name" value="BETA-GLUCOSIDASE"/>
    <property type="match status" value="1"/>
</dbReference>
<evidence type="ECO:0000313" key="11">
    <source>
        <dbReference type="Proteomes" id="UP000198346"/>
    </source>
</evidence>
<dbReference type="Pfam" id="PF14310">
    <property type="entry name" value="Fn3-like"/>
    <property type="match status" value="1"/>
</dbReference>
<dbReference type="FunFam" id="2.60.40.10:FF:000495">
    <property type="entry name" value="Periplasmic beta-glucosidase"/>
    <property type="match status" value="1"/>
</dbReference>
<dbReference type="GO" id="GO:0008422">
    <property type="term" value="F:beta-glucosidase activity"/>
    <property type="evidence" value="ECO:0007669"/>
    <property type="project" value="UniProtKB-ARBA"/>
</dbReference>
<dbReference type="GO" id="GO:0005975">
    <property type="term" value="P:carbohydrate metabolic process"/>
    <property type="evidence" value="ECO:0007669"/>
    <property type="project" value="InterPro"/>
</dbReference>
<evidence type="ECO:0000256" key="4">
    <source>
        <dbReference type="ARBA" id="ARBA00023295"/>
    </source>
</evidence>
<dbReference type="InterPro" id="IPR001764">
    <property type="entry name" value="Glyco_hydro_3_N"/>
</dbReference>
<evidence type="ECO:0000259" key="9">
    <source>
        <dbReference type="SMART" id="SM01217"/>
    </source>
</evidence>
<dbReference type="FunFam" id="3.20.20.300:FF:000005">
    <property type="entry name" value="Periplasmic beta-glucosidase"/>
    <property type="match status" value="1"/>
</dbReference>
<dbReference type="AlphaFoldDB" id="A0A239PVU3"/>
<dbReference type="Gene3D" id="2.120.10.30">
    <property type="entry name" value="TolB, C-terminal domain"/>
    <property type="match status" value="1"/>
</dbReference>
<keyword evidence="2 8" id="KW-0378">Hydrolase</keyword>
<dbReference type="InterPro" id="IPR013658">
    <property type="entry name" value="SGL"/>
</dbReference>
<dbReference type="Gene3D" id="3.20.20.300">
    <property type="entry name" value="Glycoside hydrolase, family 3, N-terminal domain"/>
    <property type="match status" value="1"/>
</dbReference>
<reference evidence="10 11" key="1">
    <citation type="submission" date="2017-07" db="EMBL/GenBank/DDBJ databases">
        <authorList>
            <person name="Sun Z.S."/>
            <person name="Albrecht U."/>
            <person name="Echele G."/>
            <person name="Lee C.C."/>
        </authorList>
    </citation>
    <scope>NUCLEOTIDE SEQUENCE [LARGE SCALE GENOMIC DNA]</scope>
    <source>
        <strain evidence="10 11">CGMCC 1.12710</strain>
    </source>
</reference>
<dbReference type="Proteomes" id="UP000198346">
    <property type="component" value="Unassembled WGS sequence"/>
</dbReference>
<accession>A0A239PVU3</accession>
<protein>
    <recommendedName>
        <fullName evidence="7">Beta-D-glucoside glucohydrolase</fullName>
    </recommendedName>
    <alternativeName>
        <fullName evidence="5">Cellobiase</fullName>
    </alternativeName>
    <alternativeName>
        <fullName evidence="6">Gentiobiase</fullName>
    </alternativeName>
</protein>
<dbReference type="InterPro" id="IPR011042">
    <property type="entry name" value="6-blade_b-propeller_TolB-like"/>
</dbReference>
<keyword evidence="11" id="KW-1185">Reference proteome</keyword>
<name>A0A239PVU3_9PROT</name>
<proteinExistence type="inferred from homology"/>
<feature type="domain" description="Fibronectin type III-like" evidence="9">
    <location>
        <begin position="677"/>
        <end position="746"/>
    </location>
</feature>
<dbReference type="InterPro" id="IPR050288">
    <property type="entry name" value="Cellulose_deg_GH3"/>
</dbReference>
<dbReference type="Gene3D" id="2.60.40.10">
    <property type="entry name" value="Immunoglobulins"/>
    <property type="match status" value="1"/>
</dbReference>
<dbReference type="Pfam" id="PF01915">
    <property type="entry name" value="Glyco_hydro_3_C"/>
    <property type="match status" value="1"/>
</dbReference>
<evidence type="ECO:0000256" key="2">
    <source>
        <dbReference type="ARBA" id="ARBA00022801"/>
    </source>
</evidence>
<dbReference type="InterPro" id="IPR026891">
    <property type="entry name" value="Fn3-like"/>
</dbReference>
<dbReference type="InterPro" id="IPR017853">
    <property type="entry name" value="GH"/>
</dbReference>
<dbReference type="OrthoDB" id="9781691at2"/>
<gene>
    <name evidence="10" type="ORF">SAMN06297382_1970</name>
</gene>
<dbReference type="Pfam" id="PF00933">
    <property type="entry name" value="Glyco_hydro_3"/>
    <property type="match status" value="1"/>
</dbReference>